<keyword evidence="1" id="KW-0807">Transducer</keyword>
<reference evidence="6" key="1">
    <citation type="journal article" date="2023" name="Mol. Biol. Evol.">
        <title>Third-Generation Sequencing Reveals the Adaptive Role of the Epigenome in Three Deep-Sea Polychaetes.</title>
        <authorList>
            <person name="Perez M."/>
            <person name="Aroh O."/>
            <person name="Sun Y."/>
            <person name="Lan Y."/>
            <person name="Juniper S.K."/>
            <person name="Young C.R."/>
            <person name="Angers B."/>
            <person name="Qian P.Y."/>
        </authorList>
    </citation>
    <scope>NUCLEOTIDE SEQUENCE</scope>
    <source>
        <strain evidence="6">R07B-5</strain>
    </source>
</reference>
<proteinExistence type="predicted"/>
<dbReference type="AlphaFoldDB" id="A0AAD9P1B6"/>
<dbReference type="InterPro" id="IPR017946">
    <property type="entry name" value="PLC-like_Pdiesterase_TIM-brl"/>
</dbReference>
<dbReference type="Pfam" id="PF00388">
    <property type="entry name" value="PI-PLC-X"/>
    <property type="match status" value="1"/>
</dbReference>
<dbReference type="GO" id="GO:0005886">
    <property type="term" value="C:plasma membrane"/>
    <property type="evidence" value="ECO:0007669"/>
    <property type="project" value="TreeGrafter"/>
</dbReference>
<evidence type="ECO:0000313" key="7">
    <source>
        <dbReference type="Proteomes" id="UP001209878"/>
    </source>
</evidence>
<dbReference type="PROSITE" id="PS50004">
    <property type="entry name" value="C2"/>
    <property type="match status" value="1"/>
</dbReference>
<feature type="domain" description="PI-PLC Y-box" evidence="5">
    <location>
        <begin position="239"/>
        <end position="354"/>
    </location>
</feature>
<dbReference type="SMART" id="SM00239">
    <property type="entry name" value="C2"/>
    <property type="match status" value="1"/>
</dbReference>
<dbReference type="SUPFAM" id="SSF49562">
    <property type="entry name" value="C2 domain (Calcium/lipid-binding domain, CaLB)"/>
    <property type="match status" value="1"/>
</dbReference>
<keyword evidence="2" id="KW-0378">Hydrolase</keyword>
<dbReference type="EC" id="3.1.4.11" evidence="2"/>
<feature type="domain" description="C2" evidence="4">
    <location>
        <begin position="356"/>
        <end position="482"/>
    </location>
</feature>
<keyword evidence="7" id="KW-1185">Reference proteome</keyword>
<comment type="catalytic activity">
    <reaction evidence="2">
        <text>a 1,2-diacyl-sn-glycero-3-phospho-(1D-myo-inositol-4,5-bisphosphate) + H2O = 1D-myo-inositol 1,4,5-trisphosphate + a 1,2-diacyl-sn-glycerol + H(+)</text>
        <dbReference type="Rhea" id="RHEA:33179"/>
        <dbReference type="ChEBI" id="CHEBI:15377"/>
        <dbReference type="ChEBI" id="CHEBI:15378"/>
        <dbReference type="ChEBI" id="CHEBI:17815"/>
        <dbReference type="ChEBI" id="CHEBI:58456"/>
        <dbReference type="ChEBI" id="CHEBI:203600"/>
        <dbReference type="EC" id="3.1.4.11"/>
    </reaction>
</comment>
<dbReference type="Gene3D" id="3.20.20.190">
    <property type="entry name" value="Phosphatidylinositol (PI) phosphodiesterase"/>
    <property type="match status" value="1"/>
</dbReference>
<dbReference type="InterPro" id="IPR035892">
    <property type="entry name" value="C2_domain_sf"/>
</dbReference>
<feature type="compositionally biased region" description="Acidic residues" evidence="3">
    <location>
        <begin position="200"/>
        <end position="217"/>
    </location>
</feature>
<dbReference type="FunFam" id="3.20.20.190:FF:000001">
    <property type="entry name" value="Phosphoinositide phospholipase C"/>
    <property type="match status" value="1"/>
</dbReference>
<dbReference type="Gene3D" id="2.60.40.150">
    <property type="entry name" value="C2 domain"/>
    <property type="match status" value="1"/>
</dbReference>
<dbReference type="Pfam" id="PF00387">
    <property type="entry name" value="PI-PLC-Y"/>
    <property type="match status" value="1"/>
</dbReference>
<protein>
    <recommendedName>
        <fullName evidence="2">Phosphoinositide phospholipase C</fullName>
        <ecNumber evidence="2">3.1.4.11</ecNumber>
    </recommendedName>
</protein>
<dbReference type="GO" id="GO:0016042">
    <property type="term" value="P:lipid catabolic process"/>
    <property type="evidence" value="ECO:0007669"/>
    <property type="project" value="UniProtKB-KW"/>
</dbReference>
<sequence>MMYSYEDKYLDPEELQEFFLKEEKASFQCMFNSTSLNVLAPGQTKVYQDMTHPLCHYFIDSSHNTYLTADQLMGPSAVESYIRTLKSGCRCVELDCWDGDSGEPVIYHGHTFTSKILFKDVIVAVSMYGFTASEYPVILSIENHCSIPQQRLMAKHLREILGDMLYTAPLAKTVVKLPAPSELRKKIIIKGKKLATDVVDGDEGDVSDEDEAADVDDERVKQEVSKKSRSKHQRLAKSLSDCVTICQSVTFKDFKYSEKHYTFKQMSSYGESKAMDLASEKGALWVKQNLWQLSRIYPAGRRTDSSNYNPLPVWKCGCQIVAMNQQTPDDDLLVYKGMFVDNGGCGYILKPPFLIDENQAFNPAGPYPSAWKKHLALRIISGYQLPKKKGDKNKSILDPYVKVEVRGVNVDTKVEKTNHIHNNGFHPMWDTVLEFDVQVPELAIVSFRVMDYENITSNVLIAQNCLRFTGLQQGYRTVPLKSKYGDVIWGASLFVHVTIT</sequence>
<gene>
    <name evidence="6" type="ORF">NP493_205g03061</name>
</gene>
<dbReference type="GO" id="GO:0035556">
    <property type="term" value="P:intracellular signal transduction"/>
    <property type="evidence" value="ECO:0007669"/>
    <property type="project" value="InterPro"/>
</dbReference>
<name>A0AAD9P1B6_RIDPI</name>
<accession>A0AAD9P1B6</accession>
<evidence type="ECO:0000256" key="1">
    <source>
        <dbReference type="ARBA" id="ARBA00023224"/>
    </source>
</evidence>
<dbReference type="InterPro" id="IPR001711">
    <property type="entry name" value="PLipase_C_Pinositol-sp_Y"/>
</dbReference>
<dbReference type="CDD" id="cd00275">
    <property type="entry name" value="C2_PLC_like"/>
    <property type="match status" value="1"/>
</dbReference>
<feature type="region of interest" description="Disordered" evidence="3">
    <location>
        <begin position="200"/>
        <end position="230"/>
    </location>
</feature>
<dbReference type="InterPro" id="IPR001192">
    <property type="entry name" value="PI-PLC_fam"/>
</dbReference>
<dbReference type="GO" id="GO:0004435">
    <property type="term" value="F:phosphatidylinositol-4,5-bisphosphate phospholipase C activity"/>
    <property type="evidence" value="ECO:0007669"/>
    <property type="project" value="UniProtKB-EC"/>
</dbReference>
<dbReference type="InterPro" id="IPR000909">
    <property type="entry name" value="PLipase_C_PInositol-sp_X_dom"/>
</dbReference>
<dbReference type="Pfam" id="PF00168">
    <property type="entry name" value="C2"/>
    <property type="match status" value="1"/>
</dbReference>
<evidence type="ECO:0000256" key="3">
    <source>
        <dbReference type="SAM" id="MobiDB-lite"/>
    </source>
</evidence>
<dbReference type="SUPFAM" id="SSF51695">
    <property type="entry name" value="PLC-like phosphodiesterases"/>
    <property type="match status" value="1"/>
</dbReference>
<keyword evidence="2" id="KW-0442">Lipid degradation</keyword>
<keyword evidence="2" id="KW-0443">Lipid metabolism</keyword>
<evidence type="ECO:0000259" key="5">
    <source>
        <dbReference type="PROSITE" id="PS50008"/>
    </source>
</evidence>
<dbReference type="Proteomes" id="UP001209878">
    <property type="component" value="Unassembled WGS sequence"/>
</dbReference>
<organism evidence="6 7">
    <name type="scientific">Ridgeia piscesae</name>
    <name type="common">Tubeworm</name>
    <dbReference type="NCBI Taxonomy" id="27915"/>
    <lineage>
        <taxon>Eukaryota</taxon>
        <taxon>Metazoa</taxon>
        <taxon>Spiralia</taxon>
        <taxon>Lophotrochozoa</taxon>
        <taxon>Annelida</taxon>
        <taxon>Polychaeta</taxon>
        <taxon>Sedentaria</taxon>
        <taxon>Canalipalpata</taxon>
        <taxon>Sabellida</taxon>
        <taxon>Siboglinidae</taxon>
        <taxon>Ridgeia</taxon>
    </lineage>
</organism>
<dbReference type="PROSITE" id="PS50007">
    <property type="entry name" value="PIPLC_X_DOMAIN"/>
    <property type="match status" value="1"/>
</dbReference>
<evidence type="ECO:0000313" key="6">
    <source>
        <dbReference type="EMBL" id="KAK2186346.1"/>
    </source>
</evidence>
<dbReference type="EMBL" id="JAODUO010000204">
    <property type="protein sequence ID" value="KAK2186346.1"/>
    <property type="molecule type" value="Genomic_DNA"/>
</dbReference>
<dbReference type="PANTHER" id="PTHR10336:SF209">
    <property type="entry name" value="PHOSPHOINOSITIDE PHOSPHOLIPASE C"/>
    <property type="match status" value="1"/>
</dbReference>
<dbReference type="PRINTS" id="PR00390">
    <property type="entry name" value="PHPHLIPASEC"/>
</dbReference>
<evidence type="ECO:0000259" key="4">
    <source>
        <dbReference type="PROSITE" id="PS50004"/>
    </source>
</evidence>
<dbReference type="PANTHER" id="PTHR10336">
    <property type="entry name" value="PHOSPHOINOSITIDE-SPECIFIC PHOSPHOLIPASE C FAMILY PROTEIN"/>
    <property type="match status" value="1"/>
</dbReference>
<dbReference type="SMART" id="SM00148">
    <property type="entry name" value="PLCXc"/>
    <property type="match status" value="1"/>
</dbReference>
<dbReference type="PROSITE" id="PS50008">
    <property type="entry name" value="PIPLC_Y_DOMAIN"/>
    <property type="match status" value="1"/>
</dbReference>
<evidence type="ECO:0000256" key="2">
    <source>
        <dbReference type="RuleBase" id="RU361133"/>
    </source>
</evidence>
<dbReference type="InterPro" id="IPR000008">
    <property type="entry name" value="C2_dom"/>
</dbReference>
<dbReference type="SMART" id="SM00149">
    <property type="entry name" value="PLCYc"/>
    <property type="match status" value="1"/>
</dbReference>
<comment type="caution">
    <text evidence="6">The sequence shown here is derived from an EMBL/GenBank/DDBJ whole genome shotgun (WGS) entry which is preliminary data.</text>
</comment>